<reference evidence="1" key="1">
    <citation type="submission" date="2022-01" db="EMBL/GenBank/DDBJ databases">
        <title>Whole genome-based taxonomy of the Shewanellaceae.</title>
        <authorList>
            <person name="Martin-Rodriguez A.J."/>
        </authorList>
    </citation>
    <scope>NUCLEOTIDE SEQUENCE</scope>
    <source>
        <strain evidence="1">DSM 16422</strain>
    </source>
</reference>
<protein>
    <submittedName>
        <fullName evidence="1">Uncharacterized protein</fullName>
    </submittedName>
</protein>
<proteinExistence type="predicted"/>
<dbReference type="Proteomes" id="UP001139333">
    <property type="component" value="Unassembled WGS sequence"/>
</dbReference>
<name>A0A9X1ZKQ0_9GAMM</name>
<dbReference type="AlphaFoldDB" id="A0A9X1ZKQ0"/>
<dbReference type="EMBL" id="JAKIKP010000001">
    <property type="protein sequence ID" value="MCL1141265.1"/>
    <property type="molecule type" value="Genomic_DNA"/>
</dbReference>
<dbReference type="RefSeq" id="WP_248993953.1">
    <property type="nucleotide sequence ID" value="NZ_JAKIKP010000001.1"/>
</dbReference>
<accession>A0A9X1ZKQ0</accession>
<keyword evidence="2" id="KW-1185">Reference proteome</keyword>
<evidence type="ECO:0000313" key="2">
    <source>
        <dbReference type="Proteomes" id="UP001139333"/>
    </source>
</evidence>
<organism evidence="1 2">
    <name type="scientific">Shewanella gaetbuli</name>
    <dbReference type="NCBI Taxonomy" id="220752"/>
    <lineage>
        <taxon>Bacteria</taxon>
        <taxon>Pseudomonadati</taxon>
        <taxon>Pseudomonadota</taxon>
        <taxon>Gammaproteobacteria</taxon>
        <taxon>Alteromonadales</taxon>
        <taxon>Shewanellaceae</taxon>
        <taxon>Shewanella</taxon>
    </lineage>
</organism>
<evidence type="ECO:0000313" key="1">
    <source>
        <dbReference type="EMBL" id="MCL1141265.1"/>
    </source>
</evidence>
<sequence>MEQDSLSPHAESDMSTNFESLFSPYFSLQMGSFDNLKLVVALLTLKQQNFDTYELTLPNQKQPFYAVKWLSYWINCGQVNQYNVSLQLFDGSVVNDQVAFATANATLISVPIMNMQQVEFMCLEHAHFDHC</sequence>
<gene>
    <name evidence="1" type="ORF">L2672_00930</name>
</gene>
<comment type="caution">
    <text evidence="1">The sequence shown here is derived from an EMBL/GenBank/DDBJ whole genome shotgun (WGS) entry which is preliminary data.</text>
</comment>